<evidence type="ECO:0000256" key="1">
    <source>
        <dbReference type="SAM" id="MobiDB-lite"/>
    </source>
</evidence>
<accession>A0A0G4NSU6</accession>
<dbReference type="EMBL" id="HG793134">
    <property type="protein sequence ID" value="CRL17190.1"/>
    <property type="molecule type" value="Genomic_DNA"/>
</dbReference>
<proteinExistence type="predicted"/>
<dbReference type="Proteomes" id="UP000053732">
    <property type="component" value="Unassembled WGS sequence"/>
</dbReference>
<feature type="compositionally biased region" description="Basic and acidic residues" evidence="1">
    <location>
        <begin position="1"/>
        <end position="11"/>
    </location>
</feature>
<gene>
    <name evidence="2" type="ORF">PCAMFM013_S001g000150</name>
</gene>
<name>A0A0G4NSU6_PENC3</name>
<organism evidence="2 3">
    <name type="scientific">Penicillium camemberti (strain FM 013)</name>
    <dbReference type="NCBI Taxonomy" id="1429867"/>
    <lineage>
        <taxon>Eukaryota</taxon>
        <taxon>Fungi</taxon>
        <taxon>Dikarya</taxon>
        <taxon>Ascomycota</taxon>
        <taxon>Pezizomycotina</taxon>
        <taxon>Eurotiomycetes</taxon>
        <taxon>Eurotiomycetidae</taxon>
        <taxon>Eurotiales</taxon>
        <taxon>Aspergillaceae</taxon>
        <taxon>Penicillium</taxon>
    </lineage>
</organism>
<keyword evidence="3" id="KW-1185">Reference proteome</keyword>
<reference evidence="2 3" key="1">
    <citation type="journal article" date="2014" name="Nat. Commun.">
        <title>Multiple recent horizontal transfers of a large genomic region in cheese making fungi.</title>
        <authorList>
            <person name="Cheeseman K."/>
            <person name="Ropars J."/>
            <person name="Renault P."/>
            <person name="Dupont J."/>
            <person name="Gouzy J."/>
            <person name="Branca A."/>
            <person name="Abraham A.L."/>
            <person name="Ceppi M."/>
            <person name="Conseiller E."/>
            <person name="Debuchy R."/>
            <person name="Malagnac F."/>
            <person name="Goarin A."/>
            <person name="Silar P."/>
            <person name="Lacoste S."/>
            <person name="Sallet E."/>
            <person name="Bensimon A."/>
            <person name="Giraud T."/>
            <person name="Brygoo Y."/>
        </authorList>
    </citation>
    <scope>NUCLEOTIDE SEQUENCE [LARGE SCALE GENOMIC DNA]</scope>
    <source>
        <strain evidence="3">FM 013</strain>
    </source>
</reference>
<evidence type="ECO:0000313" key="2">
    <source>
        <dbReference type="EMBL" id="CRL17190.1"/>
    </source>
</evidence>
<dbReference type="AlphaFoldDB" id="A0A0G4NSU6"/>
<sequence length="71" mass="7973">MSSLAEAEKWDYKKKKKRTGSAPGLGSGSLRSTPYSVHLNLLFPLPSASAYNLALELDMFSVRHRFTTYHL</sequence>
<feature type="region of interest" description="Disordered" evidence="1">
    <location>
        <begin position="1"/>
        <end position="30"/>
    </location>
</feature>
<evidence type="ECO:0000313" key="3">
    <source>
        <dbReference type="Proteomes" id="UP000053732"/>
    </source>
</evidence>
<protein>
    <submittedName>
        <fullName evidence="2">Str. FM013</fullName>
    </submittedName>
</protein>